<evidence type="ECO:0000313" key="1">
    <source>
        <dbReference type="EMBL" id="KAH6945450.1"/>
    </source>
</evidence>
<keyword evidence="2" id="KW-1185">Reference proteome</keyword>
<gene>
    <name evidence="1" type="ORF">HPB50_008504</name>
</gene>
<protein>
    <submittedName>
        <fullName evidence="1">Uncharacterized protein</fullName>
    </submittedName>
</protein>
<comment type="caution">
    <text evidence="1">The sequence shown here is derived from an EMBL/GenBank/DDBJ whole genome shotgun (WGS) entry which is preliminary data.</text>
</comment>
<dbReference type="Proteomes" id="UP000821845">
    <property type="component" value="Chromosome 1"/>
</dbReference>
<name>A0ACB7TF46_HYAAI</name>
<accession>A0ACB7TF46</accession>
<sequence length="170" mass="19349">MISALTATRIFEETPCLLLWTLRTCAWILAVTVIVNMSWAVAEWLRLWWYLLDVPKPKPQKSSVILLDIYKQLSAMGPTVDIKVKAFRYLKGLFESFEDQDVTVAFYGPYAILLGATPQVAEVIVGFYTFLNLTGGVRYLSLFENVRLPQETWPKGKTDRGELRISPSVL</sequence>
<proteinExistence type="predicted"/>
<dbReference type="EMBL" id="CM023481">
    <property type="protein sequence ID" value="KAH6945450.1"/>
    <property type="molecule type" value="Genomic_DNA"/>
</dbReference>
<evidence type="ECO:0000313" key="2">
    <source>
        <dbReference type="Proteomes" id="UP000821845"/>
    </source>
</evidence>
<reference evidence="1" key="1">
    <citation type="submission" date="2020-05" db="EMBL/GenBank/DDBJ databases">
        <title>Large-scale comparative analyses of tick genomes elucidate their genetic diversity and vector capacities.</title>
        <authorList>
            <person name="Jia N."/>
            <person name="Wang J."/>
            <person name="Shi W."/>
            <person name="Du L."/>
            <person name="Sun Y."/>
            <person name="Zhan W."/>
            <person name="Jiang J."/>
            <person name="Wang Q."/>
            <person name="Zhang B."/>
            <person name="Ji P."/>
            <person name="Sakyi L.B."/>
            <person name="Cui X."/>
            <person name="Yuan T."/>
            <person name="Jiang B."/>
            <person name="Yang W."/>
            <person name="Lam T.T.-Y."/>
            <person name="Chang Q."/>
            <person name="Ding S."/>
            <person name="Wang X."/>
            <person name="Zhu J."/>
            <person name="Ruan X."/>
            <person name="Zhao L."/>
            <person name="Wei J."/>
            <person name="Que T."/>
            <person name="Du C."/>
            <person name="Cheng J."/>
            <person name="Dai P."/>
            <person name="Han X."/>
            <person name="Huang E."/>
            <person name="Gao Y."/>
            <person name="Liu J."/>
            <person name="Shao H."/>
            <person name="Ye R."/>
            <person name="Li L."/>
            <person name="Wei W."/>
            <person name="Wang X."/>
            <person name="Wang C."/>
            <person name="Yang T."/>
            <person name="Huo Q."/>
            <person name="Li W."/>
            <person name="Guo W."/>
            <person name="Chen H."/>
            <person name="Zhou L."/>
            <person name="Ni X."/>
            <person name="Tian J."/>
            <person name="Zhou Y."/>
            <person name="Sheng Y."/>
            <person name="Liu T."/>
            <person name="Pan Y."/>
            <person name="Xia L."/>
            <person name="Li J."/>
            <person name="Zhao F."/>
            <person name="Cao W."/>
        </authorList>
    </citation>
    <scope>NUCLEOTIDE SEQUENCE</scope>
    <source>
        <strain evidence="1">Hyas-2018</strain>
    </source>
</reference>
<organism evidence="1 2">
    <name type="scientific">Hyalomma asiaticum</name>
    <name type="common">Tick</name>
    <dbReference type="NCBI Taxonomy" id="266040"/>
    <lineage>
        <taxon>Eukaryota</taxon>
        <taxon>Metazoa</taxon>
        <taxon>Ecdysozoa</taxon>
        <taxon>Arthropoda</taxon>
        <taxon>Chelicerata</taxon>
        <taxon>Arachnida</taxon>
        <taxon>Acari</taxon>
        <taxon>Parasitiformes</taxon>
        <taxon>Ixodida</taxon>
        <taxon>Ixodoidea</taxon>
        <taxon>Ixodidae</taxon>
        <taxon>Hyalomminae</taxon>
        <taxon>Hyalomma</taxon>
    </lineage>
</organism>